<comment type="subcellular location">
    <subcellularLocation>
        <location evidence="1">Secreted</location>
    </subcellularLocation>
</comment>
<feature type="binding site" evidence="7">
    <location>
        <begin position="415"/>
        <end position="417"/>
    </location>
    <ligand>
        <name>cyanocob(III)alamin</name>
        <dbReference type="ChEBI" id="CHEBI:17439"/>
    </ligand>
</feature>
<evidence type="ECO:0000256" key="6">
    <source>
        <dbReference type="ARBA" id="ARBA00023285"/>
    </source>
</evidence>
<organism evidence="10 11">
    <name type="scientific">Pangasianodon hypophthalmus</name>
    <name type="common">Striped catfish</name>
    <name type="synonym">Helicophagus hypophthalmus</name>
    <dbReference type="NCBI Taxonomy" id="310915"/>
    <lineage>
        <taxon>Eukaryota</taxon>
        <taxon>Metazoa</taxon>
        <taxon>Chordata</taxon>
        <taxon>Craniata</taxon>
        <taxon>Vertebrata</taxon>
        <taxon>Euteleostomi</taxon>
        <taxon>Actinopterygii</taxon>
        <taxon>Neopterygii</taxon>
        <taxon>Teleostei</taxon>
        <taxon>Ostariophysi</taxon>
        <taxon>Siluriformes</taxon>
        <taxon>Pangasiidae</taxon>
        <taxon>Pangasianodon</taxon>
    </lineage>
</organism>
<evidence type="ECO:0000256" key="3">
    <source>
        <dbReference type="ARBA" id="ARBA00022426"/>
    </source>
</evidence>
<evidence type="ECO:0000256" key="7">
    <source>
        <dbReference type="PIRSR" id="PIRSR602157-1"/>
    </source>
</evidence>
<dbReference type="GO" id="GO:0015889">
    <property type="term" value="P:cobalamin transport"/>
    <property type="evidence" value="ECO:0007669"/>
    <property type="project" value="InterPro"/>
</dbReference>
<evidence type="ECO:0000256" key="4">
    <source>
        <dbReference type="ARBA" id="ARBA00022525"/>
    </source>
</evidence>
<feature type="binding site" evidence="7">
    <location>
        <position position="424"/>
    </location>
    <ligand>
        <name>cyanocob(III)alamin</name>
        <dbReference type="ChEBI" id="CHEBI:17439"/>
    </ligand>
</feature>
<feature type="disulfide bond" evidence="8">
    <location>
        <begin position="181"/>
        <end position="224"/>
    </location>
</feature>
<keyword evidence="3" id="KW-0813">Transport</keyword>
<dbReference type="GO" id="GO:0005615">
    <property type="term" value="C:extracellular space"/>
    <property type="evidence" value="ECO:0007669"/>
    <property type="project" value="TreeGrafter"/>
</dbReference>
<feature type="binding site" evidence="7">
    <location>
        <begin position="168"/>
        <end position="172"/>
    </location>
    <ligand>
        <name>cyanocob(III)alamin</name>
        <dbReference type="ChEBI" id="CHEBI:17439"/>
    </ligand>
</feature>
<proteinExistence type="inferred from homology"/>
<dbReference type="InterPro" id="IPR002157">
    <property type="entry name" value="Cbl-bd_prot"/>
</dbReference>
<evidence type="ECO:0000256" key="8">
    <source>
        <dbReference type="PIRSR" id="PIRSR602157-2"/>
    </source>
</evidence>
<dbReference type="PANTHER" id="PTHR10559:SF18">
    <property type="entry name" value="TRANSCOBALAMIN II"/>
    <property type="match status" value="1"/>
</dbReference>
<gene>
    <name evidence="10" type="ORF">PHYPO_G00143370</name>
</gene>
<accession>A0A5N5KEH6</accession>
<keyword evidence="6 7" id="KW-0170">Cobalt</keyword>
<evidence type="ECO:0000313" key="10">
    <source>
        <dbReference type="EMBL" id="KAB5528714.1"/>
    </source>
</evidence>
<comment type="caution">
    <text evidence="10">The sequence shown here is derived from an EMBL/GenBank/DDBJ whole genome shotgun (WGS) entry which is preliminary data.</text>
</comment>
<dbReference type="Gene3D" id="1.50.10.20">
    <property type="match status" value="1"/>
</dbReference>
<feature type="binding site" evidence="7">
    <location>
        <position position="446"/>
    </location>
    <ligand>
        <name>cyanocob(III)alamin</name>
        <dbReference type="ChEBI" id="CHEBI:17439"/>
    </ligand>
</feature>
<dbReference type="Gene3D" id="2.170.130.30">
    <property type="match status" value="1"/>
</dbReference>
<name>A0A5N5KEH6_PANHP</name>
<feature type="binding site" evidence="7">
    <location>
        <position position="213"/>
    </location>
    <ligand>
        <name>cyanocob(III)alamin</name>
        <dbReference type="ChEBI" id="CHEBI:17439"/>
    </ligand>
</feature>
<keyword evidence="3" id="KW-0406">Ion transport</keyword>
<evidence type="ECO:0000259" key="9">
    <source>
        <dbReference type="Pfam" id="PF14478"/>
    </source>
</evidence>
<keyword evidence="3" id="KW-0171">Cobalt transport</keyword>
<keyword evidence="11" id="KW-1185">Reference proteome</keyword>
<dbReference type="InterPro" id="IPR051588">
    <property type="entry name" value="Cobalamin_Transport"/>
</dbReference>
<feature type="disulfide bond" evidence="8">
    <location>
        <begin position="43"/>
        <end position="282"/>
    </location>
</feature>
<dbReference type="GO" id="GO:0006824">
    <property type="term" value="P:cobalt ion transport"/>
    <property type="evidence" value="ECO:0007669"/>
    <property type="project" value="UniProtKB-KW"/>
</dbReference>
<dbReference type="PANTHER" id="PTHR10559">
    <property type="entry name" value="TRANSCOBALAMIN-1/GASTRIC INTRINSIC FACTOR"/>
    <property type="match status" value="1"/>
</dbReference>
<feature type="binding site" evidence="7">
    <location>
        <position position="261"/>
    </location>
    <ligand>
        <name>cyanocob(III)alamin</name>
        <dbReference type="ChEBI" id="CHEBI:17439"/>
    </ligand>
</feature>
<dbReference type="Pfam" id="PF01122">
    <property type="entry name" value="Cobalamin_bind"/>
    <property type="match status" value="1"/>
</dbReference>
<evidence type="ECO:0000256" key="5">
    <source>
        <dbReference type="ARBA" id="ARBA00022729"/>
    </source>
</evidence>
<evidence type="ECO:0000313" key="11">
    <source>
        <dbReference type="Proteomes" id="UP000327468"/>
    </source>
</evidence>
<dbReference type="GO" id="GO:0031419">
    <property type="term" value="F:cobalamin binding"/>
    <property type="evidence" value="ECO:0007669"/>
    <property type="project" value="InterPro"/>
</dbReference>
<evidence type="ECO:0000256" key="1">
    <source>
        <dbReference type="ARBA" id="ARBA00004613"/>
    </source>
</evidence>
<feature type="domain" description="Transcobalamin-like C-terminal" evidence="9">
    <location>
        <begin position="371"/>
        <end position="444"/>
    </location>
</feature>
<comment type="similarity">
    <text evidence="2">Belongs to the eukaryotic cobalamin transport proteins family.</text>
</comment>
<keyword evidence="5" id="KW-0732">Signal</keyword>
<feature type="binding site" evidence="7">
    <location>
        <position position="306"/>
    </location>
    <ligand>
        <name>cyanocob(III)alamin</name>
        <dbReference type="ChEBI" id="CHEBI:17439"/>
    </ligand>
</feature>
<dbReference type="Proteomes" id="UP000327468">
    <property type="component" value="Chromosome 24"/>
</dbReference>
<protein>
    <recommendedName>
        <fullName evidence="9">Transcobalamin-like C-terminal domain-containing protein</fullName>
    </recommendedName>
</protein>
<sequence length="446" mass="49309">MNRWCKGASSIQSTLSLEGRSAVMKMIICILAALFALTAADTCGSDTKDLLLKLNKDLLRATESQESLPNPSIHIALRLSPQHNLVKEGQYLDQLKTKFHEDIQSTLNKGQPVVGRLALYVMALKASCQELRNVSLSTGEKSEPLLTHMKKQMELEKDHIASSHRPLTNYYQYSLGILALCVSGVRVSSHVSHKLTHAALHTQFEHGDSVCVDTLAMAGMALQCLKDAETPVKNKEELEKALTTIKKKLLASQRPDGHLGNEFSTGLAVQALLAMGNKVDECSAPMMALWSDVKKGTYHNPMAISQTLPALQQRTYLHLKNKECIDEDDSLDVDPVPVVPTPMHVHVQVEVEVVKADGSSFTYQINVTSGVSLLDSLTLLQQQTDFKFETEDSLWGPFLSVVNGEQARQTDRRYWHLASDGKGLSQGIKDYKIEAAQKITIKNTSY</sequence>
<keyword evidence="4" id="KW-0964">Secreted</keyword>
<keyword evidence="8" id="KW-1015">Disulfide bond</keyword>
<dbReference type="EMBL" id="VFJC01000025">
    <property type="protein sequence ID" value="KAB5528714.1"/>
    <property type="molecule type" value="Genomic_DNA"/>
</dbReference>
<reference evidence="10 11" key="1">
    <citation type="submission" date="2019-06" db="EMBL/GenBank/DDBJ databases">
        <title>A chromosome-scale genome assembly of the striped catfish, Pangasianodon hypophthalmus.</title>
        <authorList>
            <person name="Wen M."/>
            <person name="Zahm M."/>
            <person name="Roques C."/>
            <person name="Cabau C."/>
            <person name="Klopp C."/>
            <person name="Donnadieu C."/>
            <person name="Jouanno E."/>
            <person name="Avarre J.-C."/>
            <person name="Campet M."/>
            <person name="Ha T.T.T."/>
            <person name="Dugue R."/>
            <person name="Lampietro C."/>
            <person name="Louis A."/>
            <person name="Herpin A."/>
            <person name="Echchiki A."/>
            <person name="Berthelot C."/>
            <person name="Parey E."/>
            <person name="Roest-Crollius H."/>
            <person name="Braasch I."/>
            <person name="Postlethwait J."/>
            <person name="Bobe J."/>
            <person name="Montfort J."/>
            <person name="Bouchez O."/>
            <person name="Begum T."/>
            <person name="Schartl M."/>
            <person name="Guiguen Y."/>
        </authorList>
    </citation>
    <scope>NUCLEOTIDE SEQUENCE [LARGE SCALE GENOMIC DNA]</scope>
    <source>
        <strain evidence="10 11">Indonesia</strain>
        <tissue evidence="10">Blood</tissue>
    </source>
</reference>
<evidence type="ECO:0000256" key="2">
    <source>
        <dbReference type="ARBA" id="ARBA00006449"/>
    </source>
</evidence>
<dbReference type="Pfam" id="PF14478">
    <property type="entry name" value="DUF4430"/>
    <property type="match status" value="1"/>
</dbReference>
<dbReference type="AlphaFoldDB" id="A0A5N5KEH6"/>
<dbReference type="InterPro" id="IPR027954">
    <property type="entry name" value="Transcobalamin-like_C"/>
</dbReference>